<dbReference type="PANTHER" id="PTHR34287:SF4">
    <property type="entry name" value="OS04G0504200 PROTEIN"/>
    <property type="match status" value="1"/>
</dbReference>
<accession>A0A061DTE1</accession>
<evidence type="ECO:0000313" key="2">
    <source>
        <dbReference type="Proteomes" id="UP000026915"/>
    </source>
</evidence>
<dbReference type="AlphaFoldDB" id="A0A061DTE1"/>
<dbReference type="OMA" id="MCRELLC"/>
<dbReference type="eggNOG" id="ENOG502S2VM">
    <property type="taxonomic scope" value="Eukaryota"/>
</dbReference>
<evidence type="ECO:0000313" key="1">
    <source>
        <dbReference type="EMBL" id="EOX93218.1"/>
    </source>
</evidence>
<dbReference type="HOGENOM" id="CLU_108212_1_0_1"/>
<dbReference type="FunCoup" id="A0A061DTE1">
    <property type="interactions" value="189"/>
</dbReference>
<dbReference type="PANTHER" id="PTHR34287">
    <property type="entry name" value="OS06G0551500 PROTEIN-RELATED"/>
    <property type="match status" value="1"/>
</dbReference>
<dbReference type="EMBL" id="CM001879">
    <property type="protein sequence ID" value="EOX93218.1"/>
    <property type="molecule type" value="Genomic_DNA"/>
</dbReference>
<dbReference type="Proteomes" id="UP000026915">
    <property type="component" value="Chromosome 1"/>
</dbReference>
<reference evidence="1 2" key="1">
    <citation type="journal article" date="2013" name="Genome Biol.">
        <title>The genome sequence of the most widely cultivated cacao type and its use to identify candidate genes regulating pod color.</title>
        <authorList>
            <person name="Motamayor J.C."/>
            <person name="Mockaitis K."/>
            <person name="Schmutz J."/>
            <person name="Haiminen N."/>
            <person name="Iii D.L."/>
            <person name="Cornejo O."/>
            <person name="Findley S.D."/>
            <person name="Zheng P."/>
            <person name="Utro F."/>
            <person name="Royaert S."/>
            <person name="Saski C."/>
            <person name="Jenkins J."/>
            <person name="Podicheti R."/>
            <person name="Zhao M."/>
            <person name="Scheffler B.E."/>
            <person name="Stack J.C."/>
            <person name="Feltus F.A."/>
            <person name="Mustiga G.M."/>
            <person name="Amores F."/>
            <person name="Phillips W."/>
            <person name="Marelli J.P."/>
            <person name="May G.D."/>
            <person name="Shapiro H."/>
            <person name="Ma J."/>
            <person name="Bustamante C.D."/>
            <person name="Schnell R.J."/>
            <person name="Main D."/>
            <person name="Gilbert D."/>
            <person name="Parida L."/>
            <person name="Kuhn D.N."/>
        </authorList>
    </citation>
    <scope>NUCLEOTIDE SEQUENCE [LARGE SCALE GENOMIC DNA]</scope>
    <source>
        <strain evidence="2">cv. Matina 1-6</strain>
    </source>
</reference>
<dbReference type="STRING" id="3641.A0A061DTE1"/>
<dbReference type="Gramene" id="EOX93218">
    <property type="protein sequence ID" value="EOX93218"/>
    <property type="gene ID" value="TCM_002058"/>
</dbReference>
<organism evidence="1 2">
    <name type="scientific">Theobroma cacao</name>
    <name type="common">Cacao</name>
    <name type="synonym">Cocoa</name>
    <dbReference type="NCBI Taxonomy" id="3641"/>
    <lineage>
        <taxon>Eukaryota</taxon>
        <taxon>Viridiplantae</taxon>
        <taxon>Streptophyta</taxon>
        <taxon>Embryophyta</taxon>
        <taxon>Tracheophyta</taxon>
        <taxon>Spermatophyta</taxon>
        <taxon>Magnoliopsida</taxon>
        <taxon>eudicotyledons</taxon>
        <taxon>Gunneridae</taxon>
        <taxon>Pentapetalae</taxon>
        <taxon>rosids</taxon>
        <taxon>malvids</taxon>
        <taxon>Malvales</taxon>
        <taxon>Malvaceae</taxon>
        <taxon>Byttnerioideae</taxon>
        <taxon>Theobroma</taxon>
    </lineage>
</organism>
<sequence>MQNPTMNEQEEQESLIIATARVVEYLEPLMSRELLCKFPDNSAFDFDYTQSSLWSPLVPRAYSPEDLAFDPITPRKLAFEFGFGLELAKSKNSGKKSIPNIKKKIGTAVLNINLLRNKNKKRKKRTSEFSPTPIKGGCASIITKGWSQMLKASSKHFKRKKKDSTVHHVKLPNYLMRDSNI</sequence>
<proteinExistence type="predicted"/>
<dbReference type="InParanoid" id="A0A061DTE1"/>
<protein>
    <submittedName>
        <fullName evidence="1">Uncharacterized protein</fullName>
    </submittedName>
</protein>
<name>A0A061DTE1_THECC</name>
<gene>
    <name evidence="1" type="ORF">TCM_002058</name>
</gene>
<keyword evidence="2" id="KW-1185">Reference proteome</keyword>